<protein>
    <submittedName>
        <fullName evidence="1">Uncharacterized protein</fullName>
    </submittedName>
</protein>
<dbReference type="EMBL" id="CP094358">
    <property type="protein sequence ID" value="UOB17559.1"/>
    <property type="molecule type" value="Genomic_DNA"/>
</dbReference>
<dbReference type="KEGG" id="fbm:MQE35_17700"/>
<name>A0A9E7D381_9FLAO</name>
<dbReference type="AlphaFoldDB" id="A0A9E7D381"/>
<keyword evidence="2" id="KW-1185">Reference proteome</keyword>
<sequence>MPKVIAINRTIATTKLGLNSIGLFGSPVEICNNSAVIPPPIKLITILNHIFLNNFIFLKYNANNFVYDFGWGRTHAEL</sequence>
<evidence type="ECO:0000313" key="2">
    <source>
        <dbReference type="Proteomes" id="UP000831290"/>
    </source>
</evidence>
<proteinExistence type="predicted"/>
<organism evidence="1 2">
    <name type="scientific">Abyssalbus ytuae</name>
    <dbReference type="NCBI Taxonomy" id="2926907"/>
    <lineage>
        <taxon>Bacteria</taxon>
        <taxon>Pseudomonadati</taxon>
        <taxon>Bacteroidota</taxon>
        <taxon>Flavobacteriia</taxon>
        <taxon>Flavobacteriales</taxon>
        <taxon>Flavobacteriaceae</taxon>
        <taxon>Abyssalbus</taxon>
    </lineage>
</organism>
<evidence type="ECO:0000313" key="1">
    <source>
        <dbReference type="EMBL" id="UOB17559.1"/>
    </source>
</evidence>
<dbReference type="RefSeq" id="WP_255843097.1">
    <property type="nucleotide sequence ID" value="NZ_CP094358.1"/>
</dbReference>
<dbReference type="Proteomes" id="UP000831290">
    <property type="component" value="Chromosome"/>
</dbReference>
<gene>
    <name evidence="1" type="ORF">MQE35_17700</name>
</gene>
<accession>A0A9E7D381</accession>
<reference evidence="1" key="1">
    <citation type="submission" date="2022-03" db="EMBL/GenBank/DDBJ databases">
        <title>Description of Abyssus ytuae gen. nov., sp. nov., a novel member of the family Flavobacteriaceae isolated from the sediment of Mariana Trench.</title>
        <authorList>
            <person name="Zhang J."/>
            <person name="Xu X."/>
        </authorList>
    </citation>
    <scope>NUCLEOTIDE SEQUENCE</scope>
    <source>
        <strain evidence="1">MT3330</strain>
    </source>
</reference>